<reference evidence="12 13" key="1">
    <citation type="submission" date="2018-07" db="EMBL/GenBank/DDBJ databases">
        <authorList>
            <person name="Quirk P.G."/>
            <person name="Krulwich T.A."/>
        </authorList>
    </citation>
    <scope>NUCLEOTIDE SEQUENCE [LARGE SCALE GENOMIC DNA]</scope>
    <source>
        <strain evidence="12 13">CC-BB4</strain>
    </source>
</reference>
<evidence type="ECO:0000259" key="10">
    <source>
        <dbReference type="Pfam" id="PF00591"/>
    </source>
</evidence>
<feature type="binding site" evidence="9">
    <location>
        <position position="228"/>
    </location>
    <ligand>
        <name>Mg(2+)</name>
        <dbReference type="ChEBI" id="CHEBI:18420"/>
        <label>2</label>
    </ligand>
</feature>
<evidence type="ECO:0000256" key="1">
    <source>
        <dbReference type="ARBA" id="ARBA00004907"/>
    </source>
</evidence>
<feature type="domain" description="Glycosyl transferase family 3 N-terminal" evidence="11">
    <location>
        <begin position="7"/>
        <end position="67"/>
    </location>
</feature>
<evidence type="ECO:0000256" key="9">
    <source>
        <dbReference type="HAMAP-Rule" id="MF_00211"/>
    </source>
</evidence>
<feature type="binding site" evidence="9">
    <location>
        <position position="228"/>
    </location>
    <ligand>
        <name>Mg(2+)</name>
        <dbReference type="ChEBI" id="CHEBI:18420"/>
        <label>1</label>
    </ligand>
</feature>
<dbReference type="GO" id="GO:0000287">
    <property type="term" value="F:magnesium ion binding"/>
    <property type="evidence" value="ECO:0007669"/>
    <property type="project" value="UniProtKB-UniRule"/>
</dbReference>
<evidence type="ECO:0000259" key="11">
    <source>
        <dbReference type="Pfam" id="PF02885"/>
    </source>
</evidence>
<dbReference type="HAMAP" id="MF_00211">
    <property type="entry name" value="TrpD"/>
    <property type="match status" value="1"/>
</dbReference>
<dbReference type="EMBL" id="CP031417">
    <property type="protein sequence ID" value="AXK79858.1"/>
    <property type="molecule type" value="Genomic_DNA"/>
</dbReference>
<feature type="domain" description="Glycosyl transferase family 3" evidence="10">
    <location>
        <begin position="76"/>
        <end position="325"/>
    </location>
</feature>
<comment type="pathway">
    <text evidence="1 9">Amino-acid biosynthesis; L-tryptophan biosynthesis; L-tryptophan from chorismate: step 2/5.</text>
</comment>
<sequence length="342" mass="35017">MADEFKALIAKVATGASLTREESASAFDRMMSGEATPSQMGGLLMALRVRGETVDEITGAVTTMRAKMLGVKAPADAVDVVGTGGDASGSYNISTCAAFIVAGAGVPVAKHGNRALSSKSGAADVLQALGVKIDLNADQVAHCIRAAGIGFMFAPAHHPAMKNVGPTRVEIGTRTIFNLLGPLSNPAGVKRQMVGTFSKHWTEPMAQVLNNLGSESVWVVHGSDGLDEITTAGPTSVAELKDGKVRSFEISPEDAGLKRVKPDALRGGDADHNAKALLAVLQGKDGPFREVAVLNAAAALVVAGKAETLKDGAALAAKAIDSGEAEGRLDRLIAVSCALEGA</sequence>
<comment type="function">
    <text evidence="9">Catalyzes the transfer of the phosphoribosyl group of 5-phosphorylribose-1-pyrophosphate (PRPP) to anthranilate to yield N-(5'-phosphoribosyl)-anthranilate (PRA).</text>
</comment>
<dbReference type="SUPFAM" id="SSF47648">
    <property type="entry name" value="Nucleoside phosphorylase/phosphoribosyltransferase N-terminal domain"/>
    <property type="match status" value="1"/>
</dbReference>
<dbReference type="PANTHER" id="PTHR43285">
    <property type="entry name" value="ANTHRANILATE PHOSPHORIBOSYLTRANSFERASE"/>
    <property type="match status" value="1"/>
</dbReference>
<dbReference type="KEGG" id="ptaw:DW352_04595"/>
<dbReference type="InterPro" id="IPR035902">
    <property type="entry name" value="Nuc_phospho_transferase"/>
</dbReference>
<gene>
    <name evidence="9 12" type="primary">trpD</name>
    <name evidence="12" type="ORF">DW352_04595</name>
</gene>
<comment type="similarity">
    <text evidence="8">In the C-terminal section; belongs to the anthranilate phosphoribosyltransferase family.</text>
</comment>
<dbReference type="Pfam" id="PF02885">
    <property type="entry name" value="Glycos_trans_3N"/>
    <property type="match status" value="1"/>
</dbReference>
<evidence type="ECO:0000313" key="13">
    <source>
        <dbReference type="Proteomes" id="UP000254889"/>
    </source>
</evidence>
<keyword evidence="6 9" id="KW-0057">Aromatic amino acid biosynthesis</keyword>
<keyword evidence="2 9" id="KW-0028">Amino-acid biosynthesis</keyword>
<dbReference type="InterPro" id="IPR000312">
    <property type="entry name" value="Glycosyl_Trfase_fam3"/>
</dbReference>
<feature type="binding site" evidence="9">
    <location>
        <position position="168"/>
    </location>
    <ligand>
        <name>anthranilate</name>
        <dbReference type="ChEBI" id="CHEBI:16567"/>
        <label>2</label>
    </ligand>
</feature>
<evidence type="ECO:0000256" key="6">
    <source>
        <dbReference type="ARBA" id="ARBA00023141"/>
    </source>
</evidence>
<dbReference type="InterPro" id="IPR017459">
    <property type="entry name" value="Glycosyl_Trfase_fam3_N_dom"/>
</dbReference>
<dbReference type="SUPFAM" id="SSF52418">
    <property type="entry name" value="Nucleoside phosphorylase/phosphoribosyltransferase catalytic domain"/>
    <property type="match status" value="1"/>
</dbReference>
<keyword evidence="13" id="KW-1185">Reference proteome</keyword>
<dbReference type="FunFam" id="3.40.1030.10:FF:000002">
    <property type="entry name" value="Anthranilate phosphoribosyltransferase"/>
    <property type="match status" value="1"/>
</dbReference>
<proteinExistence type="inferred from homology"/>
<dbReference type="OrthoDB" id="9806430at2"/>
<keyword evidence="4 9" id="KW-0808">Transferase</keyword>
<feature type="binding site" evidence="9">
    <location>
        <begin position="92"/>
        <end position="95"/>
    </location>
    <ligand>
        <name>5-phospho-alpha-D-ribose 1-diphosphate</name>
        <dbReference type="ChEBI" id="CHEBI:58017"/>
    </ligand>
</feature>
<feature type="binding site" evidence="9">
    <location>
        <position position="227"/>
    </location>
    <ligand>
        <name>Mg(2+)</name>
        <dbReference type="ChEBI" id="CHEBI:18420"/>
        <label>2</label>
    </ligand>
</feature>
<dbReference type="NCBIfam" id="TIGR01245">
    <property type="entry name" value="trpD"/>
    <property type="match status" value="1"/>
</dbReference>
<evidence type="ECO:0000256" key="8">
    <source>
        <dbReference type="ARBA" id="ARBA00061188"/>
    </source>
</evidence>
<dbReference type="GO" id="GO:0000162">
    <property type="term" value="P:L-tryptophan biosynthetic process"/>
    <property type="evidence" value="ECO:0007669"/>
    <property type="project" value="UniProtKB-UniRule"/>
</dbReference>
<protein>
    <recommendedName>
        <fullName evidence="9">Anthranilate phosphoribosyltransferase</fullName>
        <ecNumber evidence="9">2.4.2.18</ecNumber>
    </recommendedName>
</protein>
<comment type="cofactor">
    <cofactor evidence="9">
        <name>Mg(2+)</name>
        <dbReference type="ChEBI" id="CHEBI:18420"/>
    </cofactor>
    <text evidence="9">Binds 2 magnesium ions per monomer.</text>
</comment>
<feature type="binding site" evidence="9">
    <location>
        <position position="90"/>
    </location>
    <ligand>
        <name>5-phospho-alpha-D-ribose 1-diphosphate</name>
        <dbReference type="ChEBI" id="CHEBI:58017"/>
    </ligand>
</feature>
<evidence type="ECO:0000256" key="2">
    <source>
        <dbReference type="ARBA" id="ARBA00022605"/>
    </source>
</evidence>
<dbReference type="Gene3D" id="1.20.970.10">
    <property type="entry name" value="Transferase, Pyrimidine Nucleoside Phosphorylase, Chain C"/>
    <property type="match status" value="1"/>
</dbReference>
<dbReference type="Pfam" id="PF00591">
    <property type="entry name" value="Glycos_transf_3"/>
    <property type="match status" value="1"/>
</dbReference>
<dbReference type="InterPro" id="IPR036320">
    <property type="entry name" value="Glycosyl_Trfase_fam3_N_dom_sf"/>
</dbReference>
<dbReference type="GO" id="GO:0005829">
    <property type="term" value="C:cytosol"/>
    <property type="evidence" value="ECO:0007669"/>
    <property type="project" value="TreeGrafter"/>
</dbReference>
<dbReference type="Proteomes" id="UP000254889">
    <property type="component" value="Chromosome"/>
</dbReference>
<keyword evidence="3 9" id="KW-0328">Glycosyltransferase</keyword>
<dbReference type="AlphaFoldDB" id="A0A345ZSG1"/>
<dbReference type="EC" id="2.4.2.18" evidence="9"/>
<keyword evidence="5 9" id="KW-0822">Tryptophan biosynthesis</keyword>
<evidence type="ECO:0000256" key="3">
    <source>
        <dbReference type="ARBA" id="ARBA00022676"/>
    </source>
</evidence>
<feature type="binding site" evidence="9">
    <location>
        <position position="113"/>
    </location>
    <ligand>
        <name>anthranilate</name>
        <dbReference type="ChEBI" id="CHEBI:16567"/>
        <label>1</label>
    </ligand>
</feature>
<keyword evidence="9" id="KW-0460">Magnesium</keyword>
<feature type="binding site" evidence="9">
    <location>
        <begin position="110"/>
        <end position="118"/>
    </location>
    <ligand>
        <name>5-phospho-alpha-D-ribose 1-diphosphate</name>
        <dbReference type="ChEBI" id="CHEBI:58017"/>
    </ligand>
</feature>
<name>A0A345ZSG1_9HYPH</name>
<dbReference type="PANTHER" id="PTHR43285:SF2">
    <property type="entry name" value="ANTHRANILATE PHOSPHORIBOSYLTRANSFERASE"/>
    <property type="match status" value="1"/>
</dbReference>
<feature type="binding site" evidence="9">
    <location>
        <position position="82"/>
    </location>
    <ligand>
        <name>5-phospho-alpha-D-ribose 1-diphosphate</name>
        <dbReference type="ChEBI" id="CHEBI:58017"/>
    </ligand>
</feature>
<comment type="subunit">
    <text evidence="9">Homodimer.</text>
</comment>
<keyword evidence="9" id="KW-0479">Metal-binding</keyword>
<dbReference type="RefSeq" id="WP_115688947.1">
    <property type="nucleotide sequence ID" value="NZ_CP031417.1"/>
</dbReference>
<feature type="binding site" evidence="9">
    <location>
        <begin position="85"/>
        <end position="86"/>
    </location>
    <ligand>
        <name>5-phospho-alpha-D-ribose 1-diphosphate</name>
        <dbReference type="ChEBI" id="CHEBI:58017"/>
    </ligand>
</feature>
<feature type="binding site" evidence="9">
    <location>
        <position position="82"/>
    </location>
    <ligand>
        <name>anthranilate</name>
        <dbReference type="ChEBI" id="CHEBI:16567"/>
        <label>1</label>
    </ligand>
</feature>
<dbReference type="InterPro" id="IPR005940">
    <property type="entry name" value="Anthranilate_Pribosyl_Tfrase"/>
</dbReference>
<dbReference type="Gene3D" id="3.40.1030.10">
    <property type="entry name" value="Nucleoside phosphorylase/phosphoribosyltransferase catalytic domain"/>
    <property type="match status" value="1"/>
</dbReference>
<dbReference type="UniPathway" id="UPA00035">
    <property type="reaction ID" value="UER00041"/>
</dbReference>
<evidence type="ECO:0000313" key="12">
    <source>
        <dbReference type="EMBL" id="AXK79858.1"/>
    </source>
</evidence>
<comment type="similarity">
    <text evidence="9">Belongs to the anthranilate phosphoribosyltransferase family.</text>
</comment>
<evidence type="ECO:0000256" key="5">
    <source>
        <dbReference type="ARBA" id="ARBA00022822"/>
    </source>
</evidence>
<comment type="catalytic activity">
    <reaction evidence="7 9">
        <text>N-(5-phospho-beta-D-ribosyl)anthranilate + diphosphate = 5-phospho-alpha-D-ribose 1-diphosphate + anthranilate</text>
        <dbReference type="Rhea" id="RHEA:11768"/>
        <dbReference type="ChEBI" id="CHEBI:16567"/>
        <dbReference type="ChEBI" id="CHEBI:18277"/>
        <dbReference type="ChEBI" id="CHEBI:33019"/>
        <dbReference type="ChEBI" id="CHEBI:58017"/>
        <dbReference type="EC" id="2.4.2.18"/>
    </reaction>
</comment>
<accession>A0A345ZSG1</accession>
<organism evidence="12 13">
    <name type="scientific">Pseudolabrys taiwanensis</name>
    <dbReference type="NCBI Taxonomy" id="331696"/>
    <lineage>
        <taxon>Bacteria</taxon>
        <taxon>Pseudomonadati</taxon>
        <taxon>Pseudomonadota</taxon>
        <taxon>Alphaproteobacteria</taxon>
        <taxon>Hyphomicrobiales</taxon>
        <taxon>Xanthobacteraceae</taxon>
        <taxon>Pseudolabrys</taxon>
    </lineage>
</organism>
<evidence type="ECO:0000256" key="7">
    <source>
        <dbReference type="ARBA" id="ARBA00052328"/>
    </source>
</evidence>
<comment type="caution">
    <text evidence="9">Lacks conserved residue(s) required for the propagation of feature annotation.</text>
</comment>
<evidence type="ECO:0000256" key="4">
    <source>
        <dbReference type="ARBA" id="ARBA00022679"/>
    </source>
</evidence>
<dbReference type="GO" id="GO:0004048">
    <property type="term" value="F:anthranilate phosphoribosyltransferase activity"/>
    <property type="evidence" value="ECO:0007669"/>
    <property type="project" value="UniProtKB-UniRule"/>
</dbReference>
<feature type="binding site" evidence="9">
    <location>
        <position position="94"/>
    </location>
    <ligand>
        <name>Mg(2+)</name>
        <dbReference type="ChEBI" id="CHEBI:18420"/>
        <label>1</label>
    </ligand>
</feature>
<feature type="binding site" evidence="9">
    <location>
        <position position="122"/>
    </location>
    <ligand>
        <name>5-phospho-alpha-D-ribose 1-diphosphate</name>
        <dbReference type="ChEBI" id="CHEBI:58017"/>
    </ligand>
</feature>